<dbReference type="AlphaFoldDB" id="A0A8H7N851"/>
<dbReference type="EMBL" id="JADCTT010000006">
    <property type="protein sequence ID" value="KAF9750929.1"/>
    <property type="molecule type" value="Genomic_DNA"/>
</dbReference>
<proteinExistence type="predicted"/>
<reference evidence="1" key="1">
    <citation type="submission" date="2020-10" db="EMBL/GenBank/DDBJ databases">
        <title>High-Quality Genome Resource of Clonostachys rosea strain S41 by Oxford Nanopore Long-Read Sequencing.</title>
        <authorList>
            <person name="Wang H."/>
        </authorList>
    </citation>
    <scope>NUCLEOTIDE SEQUENCE</scope>
    <source>
        <strain evidence="1">S41</strain>
    </source>
</reference>
<comment type="caution">
    <text evidence="1">The sequence shown here is derived from an EMBL/GenBank/DDBJ whole genome shotgun (WGS) entry which is preliminary data.</text>
</comment>
<evidence type="ECO:0000313" key="1">
    <source>
        <dbReference type="EMBL" id="KAF9750929.1"/>
    </source>
</evidence>
<evidence type="ECO:0000313" key="2">
    <source>
        <dbReference type="Proteomes" id="UP000616885"/>
    </source>
</evidence>
<sequence length="114" mass="12669">MPISSSLDLIAALHFAPPISHMICRRYDWLQPAFTCFSPTSSSLSARPLSHPPLQAPTIHDTFTNPTNSRHVLRFVCCLPVAPVWDQSPGSSIVKANLNTHIQQLHHDPKSHEV</sequence>
<protein>
    <submittedName>
        <fullName evidence="1">Uncharacterized protein</fullName>
    </submittedName>
</protein>
<gene>
    <name evidence="1" type="ORF">IM811_015149</name>
</gene>
<dbReference type="Proteomes" id="UP000616885">
    <property type="component" value="Unassembled WGS sequence"/>
</dbReference>
<name>A0A8H7N851_BIOOC</name>
<organism evidence="1 2">
    <name type="scientific">Bionectria ochroleuca</name>
    <name type="common">Gliocladium roseum</name>
    <dbReference type="NCBI Taxonomy" id="29856"/>
    <lineage>
        <taxon>Eukaryota</taxon>
        <taxon>Fungi</taxon>
        <taxon>Dikarya</taxon>
        <taxon>Ascomycota</taxon>
        <taxon>Pezizomycotina</taxon>
        <taxon>Sordariomycetes</taxon>
        <taxon>Hypocreomycetidae</taxon>
        <taxon>Hypocreales</taxon>
        <taxon>Bionectriaceae</taxon>
        <taxon>Clonostachys</taxon>
    </lineage>
</organism>
<accession>A0A8H7N851</accession>